<comment type="caution">
    <text evidence="11">The sequence shown here is derived from an EMBL/GenBank/DDBJ whole genome shotgun (WGS) entry which is preliminary data.</text>
</comment>
<keyword evidence="3" id="KW-0328">Glycosyltransferase</keyword>
<keyword evidence="5" id="KW-0812">Transmembrane</keyword>
<evidence type="ECO:0000256" key="5">
    <source>
        <dbReference type="ARBA" id="ARBA00022692"/>
    </source>
</evidence>
<dbReference type="PANTHER" id="PTHR19297">
    <property type="entry name" value="GLYCOSYLTRANSFERASE 14 FAMILY MEMBER"/>
    <property type="match status" value="1"/>
</dbReference>
<proteinExistence type="inferred from homology"/>
<comment type="subcellular location">
    <subcellularLocation>
        <location evidence="1">Membrane</location>
        <topology evidence="1">Single-pass type II membrane protein</topology>
    </subcellularLocation>
</comment>
<evidence type="ECO:0000256" key="7">
    <source>
        <dbReference type="ARBA" id="ARBA00022989"/>
    </source>
</evidence>
<organism evidence="11 12">
    <name type="scientific">Pinctada imbricata</name>
    <name type="common">Atlantic pearl-oyster</name>
    <name type="synonym">Pinctada martensii</name>
    <dbReference type="NCBI Taxonomy" id="66713"/>
    <lineage>
        <taxon>Eukaryota</taxon>
        <taxon>Metazoa</taxon>
        <taxon>Spiralia</taxon>
        <taxon>Lophotrochozoa</taxon>
        <taxon>Mollusca</taxon>
        <taxon>Bivalvia</taxon>
        <taxon>Autobranchia</taxon>
        <taxon>Pteriomorphia</taxon>
        <taxon>Pterioida</taxon>
        <taxon>Pterioidea</taxon>
        <taxon>Pteriidae</taxon>
        <taxon>Pinctada</taxon>
    </lineage>
</organism>
<comment type="similarity">
    <text evidence="10">Belongs to the glycosyltransferase 14 family.</text>
</comment>
<comment type="pathway">
    <text evidence="2">Protein modification; protein glycosylation.</text>
</comment>
<keyword evidence="6" id="KW-0735">Signal-anchor</keyword>
<evidence type="ECO:0000313" key="12">
    <source>
        <dbReference type="Proteomes" id="UP001186944"/>
    </source>
</evidence>
<gene>
    <name evidence="11" type="ORF">FSP39_002035</name>
</gene>
<keyword evidence="8" id="KW-0472">Membrane</keyword>
<dbReference type="GO" id="GO:0008375">
    <property type="term" value="F:acetylglucosaminyltransferase activity"/>
    <property type="evidence" value="ECO:0007669"/>
    <property type="project" value="TreeGrafter"/>
</dbReference>
<keyword evidence="12" id="KW-1185">Reference proteome</keyword>
<accession>A0AA88XPA9</accession>
<evidence type="ECO:0000256" key="10">
    <source>
        <dbReference type="ARBA" id="ARBA00038150"/>
    </source>
</evidence>
<keyword evidence="4" id="KW-0808">Transferase</keyword>
<dbReference type="Proteomes" id="UP001186944">
    <property type="component" value="Unassembled WGS sequence"/>
</dbReference>
<protein>
    <recommendedName>
        <fullName evidence="13">Beta-1,3-galactosyl-O-glycosyl-glycoprotein beta-1,6-N-acetylglucosaminyltransferase</fullName>
    </recommendedName>
</protein>
<dbReference type="Pfam" id="PF02485">
    <property type="entry name" value="Branch"/>
    <property type="match status" value="1"/>
</dbReference>
<keyword evidence="7" id="KW-1133">Transmembrane helix</keyword>
<evidence type="ECO:0008006" key="13">
    <source>
        <dbReference type="Google" id="ProtNLM"/>
    </source>
</evidence>
<reference evidence="11" key="1">
    <citation type="submission" date="2019-08" db="EMBL/GenBank/DDBJ databases">
        <title>The improved chromosome-level genome for the pearl oyster Pinctada fucata martensii using PacBio sequencing and Hi-C.</title>
        <authorList>
            <person name="Zheng Z."/>
        </authorList>
    </citation>
    <scope>NUCLEOTIDE SEQUENCE</scope>
    <source>
        <strain evidence="11">ZZ-2019</strain>
        <tissue evidence="11">Adductor muscle</tissue>
    </source>
</reference>
<evidence type="ECO:0000256" key="3">
    <source>
        <dbReference type="ARBA" id="ARBA00022676"/>
    </source>
</evidence>
<name>A0AA88XPA9_PINIB</name>
<evidence type="ECO:0000256" key="4">
    <source>
        <dbReference type="ARBA" id="ARBA00022679"/>
    </source>
</evidence>
<evidence type="ECO:0000256" key="9">
    <source>
        <dbReference type="ARBA" id="ARBA00023180"/>
    </source>
</evidence>
<evidence type="ECO:0000313" key="11">
    <source>
        <dbReference type="EMBL" id="KAK3089238.1"/>
    </source>
</evidence>
<evidence type="ECO:0000256" key="2">
    <source>
        <dbReference type="ARBA" id="ARBA00004922"/>
    </source>
</evidence>
<keyword evidence="9" id="KW-0325">Glycoprotein</keyword>
<evidence type="ECO:0000256" key="6">
    <source>
        <dbReference type="ARBA" id="ARBA00022968"/>
    </source>
</evidence>
<sequence>MRKTCSLKQIFALLCVTLAVVTLSNILSSVPVDLNKLSSLEVNLNGVKLDTKREVEGGHIVGPKKRVYKVSCAKVIEGDKTEITKAQTLMRETKSFRISDESFINLTRDCQRFRESRDYDTIPVSKEELEFPIAYNLLLYRDVDQTERLLRAIYRKQNIYCLHVDASASLAVRNAMAAIAGCLKNVFMVSHAEDVIYEGFSRLKADLNCMEDLMKKDVQWKYLINIPSQQFPLKTNLEIVKILKIYNGSNDIEGITVPGRMYSVRYKFKHKMSATKTLVRTSEKKEPPPHNITLVKGSAYGVFSRAFVKFILEDKMAHDLLEWTKEVRSPDEYYWATLNHNKVIKAPGSYTAGIPDKKPWLAVYAAWGGANPCHGKFVRGVCVFGVEDLNELVSKKELFLNKLYIDYQPLTMDCLEEYIYNKSFSNIPFKTFYYKNLPFVRKS</sequence>
<dbReference type="AlphaFoldDB" id="A0AA88XPA9"/>
<dbReference type="PANTHER" id="PTHR19297:SF191">
    <property type="entry name" value="PROTEIN XYLOSYLTRANSFERASE"/>
    <property type="match status" value="1"/>
</dbReference>
<dbReference type="InterPro" id="IPR003406">
    <property type="entry name" value="Glyco_trans_14"/>
</dbReference>
<evidence type="ECO:0000256" key="8">
    <source>
        <dbReference type="ARBA" id="ARBA00023136"/>
    </source>
</evidence>
<dbReference type="EMBL" id="VSWD01000010">
    <property type="protein sequence ID" value="KAK3089238.1"/>
    <property type="molecule type" value="Genomic_DNA"/>
</dbReference>
<dbReference type="GO" id="GO:0016020">
    <property type="term" value="C:membrane"/>
    <property type="evidence" value="ECO:0007669"/>
    <property type="project" value="UniProtKB-SubCell"/>
</dbReference>
<evidence type="ECO:0000256" key="1">
    <source>
        <dbReference type="ARBA" id="ARBA00004606"/>
    </source>
</evidence>